<organism evidence="3 4">
    <name type="scientific">Tichowtungia aerotolerans</name>
    <dbReference type="NCBI Taxonomy" id="2697043"/>
    <lineage>
        <taxon>Bacteria</taxon>
        <taxon>Pseudomonadati</taxon>
        <taxon>Kiritimatiellota</taxon>
        <taxon>Tichowtungiia</taxon>
        <taxon>Tichowtungiales</taxon>
        <taxon>Tichowtungiaceae</taxon>
        <taxon>Tichowtungia</taxon>
    </lineage>
</organism>
<reference evidence="3 4" key="1">
    <citation type="submission" date="2020-01" db="EMBL/GenBank/DDBJ databases">
        <title>Ponticoccus aerotolerans gen. nov., sp. nov., an anaerobic bacterium and proposal of Ponticoccusceae fam. nov., Ponticoccusles ord. nov. and Ponticoccuse classis nov. in the phylum Kiritimatiellaeota.</title>
        <authorList>
            <person name="Zhou L.Y."/>
            <person name="Du Z.J."/>
        </authorList>
    </citation>
    <scope>NUCLEOTIDE SEQUENCE [LARGE SCALE GENOMIC DNA]</scope>
    <source>
        <strain evidence="3 4">S-5007</strain>
    </source>
</reference>
<protein>
    <recommendedName>
        <fullName evidence="5">HAMP domain-containing protein</fullName>
    </recommendedName>
</protein>
<keyword evidence="2" id="KW-0472">Membrane</keyword>
<gene>
    <name evidence="3" type="ORF">GT409_08405</name>
</gene>
<evidence type="ECO:0000256" key="2">
    <source>
        <dbReference type="SAM" id="Phobius"/>
    </source>
</evidence>
<evidence type="ECO:0008006" key="5">
    <source>
        <dbReference type="Google" id="ProtNLM"/>
    </source>
</evidence>
<keyword evidence="2" id="KW-0812">Transmembrane</keyword>
<sequence length="226" mass="25773">MKQKRTVSLKTLNAEIQAEIAIVLLAIMPALSICYVLTVISNPGHLAPGMIFLIFILTLGVAFSGFLILRKYPKNIIKLRNYFTEIAQKTPPENIRLVQAGDSDDIRYIEENFNRMLAEMRHRIEKTEEQLQVEHELRKTIDDQQKELQGMIRTLAAVCHHIGQPATVLQMEMHLLMQKATDDEVIQRIAESAQEVDRISTILQKLQRSSTFMSTPFSGSEDPLKD</sequence>
<dbReference type="RefSeq" id="WP_160628656.1">
    <property type="nucleotide sequence ID" value="NZ_CP047593.1"/>
</dbReference>
<dbReference type="AlphaFoldDB" id="A0A6P1MA93"/>
<feature type="coiled-coil region" evidence="1">
    <location>
        <begin position="110"/>
        <end position="137"/>
    </location>
</feature>
<evidence type="ECO:0000256" key="1">
    <source>
        <dbReference type="SAM" id="Coils"/>
    </source>
</evidence>
<evidence type="ECO:0000313" key="3">
    <source>
        <dbReference type="EMBL" id="QHI69474.1"/>
    </source>
</evidence>
<keyword evidence="4" id="KW-1185">Reference proteome</keyword>
<name>A0A6P1MA93_9BACT</name>
<feature type="transmembrane region" description="Helical" evidence="2">
    <location>
        <begin position="20"/>
        <end position="40"/>
    </location>
</feature>
<feature type="transmembrane region" description="Helical" evidence="2">
    <location>
        <begin position="46"/>
        <end position="69"/>
    </location>
</feature>
<accession>A0A6P1MA93</accession>
<keyword evidence="2" id="KW-1133">Transmembrane helix</keyword>
<dbReference type="KEGG" id="taer:GT409_08405"/>
<proteinExistence type="predicted"/>
<dbReference type="EMBL" id="CP047593">
    <property type="protein sequence ID" value="QHI69474.1"/>
    <property type="molecule type" value="Genomic_DNA"/>
</dbReference>
<evidence type="ECO:0000313" key="4">
    <source>
        <dbReference type="Proteomes" id="UP000464954"/>
    </source>
</evidence>
<dbReference type="Proteomes" id="UP000464954">
    <property type="component" value="Chromosome"/>
</dbReference>
<dbReference type="Gene3D" id="1.10.287.130">
    <property type="match status" value="1"/>
</dbReference>
<keyword evidence="1" id="KW-0175">Coiled coil</keyword>